<evidence type="ECO:0008006" key="4">
    <source>
        <dbReference type="Google" id="ProtNLM"/>
    </source>
</evidence>
<feature type="chain" id="PRO_5041371275" description="Secreted protein" evidence="1">
    <location>
        <begin position="29"/>
        <end position="131"/>
    </location>
</feature>
<dbReference type="RefSeq" id="XP_060335474.1">
    <property type="nucleotide sequence ID" value="XM_060465461.1"/>
</dbReference>
<keyword evidence="1" id="KW-0732">Signal</keyword>
<proteinExistence type="predicted"/>
<organism evidence="2 3">
    <name type="scientific">Armillaria tabescens</name>
    <name type="common">Ringless honey mushroom</name>
    <name type="synonym">Agaricus tabescens</name>
    <dbReference type="NCBI Taxonomy" id="1929756"/>
    <lineage>
        <taxon>Eukaryota</taxon>
        <taxon>Fungi</taxon>
        <taxon>Dikarya</taxon>
        <taxon>Basidiomycota</taxon>
        <taxon>Agaricomycotina</taxon>
        <taxon>Agaricomycetes</taxon>
        <taxon>Agaricomycetidae</taxon>
        <taxon>Agaricales</taxon>
        <taxon>Marasmiineae</taxon>
        <taxon>Physalacriaceae</taxon>
        <taxon>Desarmillaria</taxon>
    </lineage>
</organism>
<dbReference type="EMBL" id="JAUEPS010000006">
    <property type="protein sequence ID" value="KAK0464353.1"/>
    <property type="molecule type" value="Genomic_DNA"/>
</dbReference>
<dbReference type="AlphaFoldDB" id="A0AA39TRT1"/>
<dbReference type="Proteomes" id="UP001175211">
    <property type="component" value="Unassembled WGS sequence"/>
</dbReference>
<feature type="signal peptide" evidence="1">
    <location>
        <begin position="1"/>
        <end position="28"/>
    </location>
</feature>
<gene>
    <name evidence="2" type="ORF">EV420DRAFT_1038003</name>
</gene>
<evidence type="ECO:0000256" key="1">
    <source>
        <dbReference type="SAM" id="SignalP"/>
    </source>
</evidence>
<evidence type="ECO:0000313" key="2">
    <source>
        <dbReference type="EMBL" id="KAK0464353.1"/>
    </source>
</evidence>
<evidence type="ECO:0000313" key="3">
    <source>
        <dbReference type="Proteomes" id="UP001175211"/>
    </source>
</evidence>
<accession>A0AA39TRT1</accession>
<name>A0AA39TRT1_ARMTA</name>
<comment type="caution">
    <text evidence="2">The sequence shown here is derived from an EMBL/GenBank/DDBJ whole genome shotgun (WGS) entry which is preliminary data.</text>
</comment>
<reference evidence="2" key="1">
    <citation type="submission" date="2023-06" db="EMBL/GenBank/DDBJ databases">
        <authorList>
            <consortium name="Lawrence Berkeley National Laboratory"/>
            <person name="Ahrendt S."/>
            <person name="Sahu N."/>
            <person name="Indic B."/>
            <person name="Wong-Bajracharya J."/>
            <person name="Merenyi Z."/>
            <person name="Ke H.-M."/>
            <person name="Monk M."/>
            <person name="Kocsube S."/>
            <person name="Drula E."/>
            <person name="Lipzen A."/>
            <person name="Balint B."/>
            <person name="Henrissat B."/>
            <person name="Andreopoulos B."/>
            <person name="Martin F.M."/>
            <person name="Harder C.B."/>
            <person name="Rigling D."/>
            <person name="Ford K.L."/>
            <person name="Foster G.D."/>
            <person name="Pangilinan J."/>
            <person name="Papanicolaou A."/>
            <person name="Barry K."/>
            <person name="LaButti K."/>
            <person name="Viragh M."/>
            <person name="Koriabine M."/>
            <person name="Yan M."/>
            <person name="Riley R."/>
            <person name="Champramary S."/>
            <person name="Plett K.L."/>
            <person name="Tsai I.J."/>
            <person name="Slot J."/>
            <person name="Sipos G."/>
            <person name="Plett J."/>
            <person name="Nagy L.G."/>
            <person name="Grigoriev I.V."/>
        </authorList>
    </citation>
    <scope>NUCLEOTIDE SEQUENCE</scope>
    <source>
        <strain evidence="2">CCBAS 213</strain>
    </source>
</reference>
<dbReference type="GeneID" id="85349009"/>
<sequence length="131" mass="15682">MSIQGLPFQVHWLLYICAFFLRFDRSSSIRNVRKHCVSENCPDGARYNDMKVQHSIREKFMSNDNIQKPHLKLKCVLLIKPFLRLESRLEALCKNNVGSLCLYLVFSNHLYSRRNVQQLLIISQRRRLWRM</sequence>
<protein>
    <recommendedName>
        <fullName evidence="4">Secreted protein</fullName>
    </recommendedName>
</protein>
<keyword evidence="3" id="KW-1185">Reference proteome</keyword>